<dbReference type="SUPFAM" id="SSF56219">
    <property type="entry name" value="DNase I-like"/>
    <property type="match status" value="1"/>
</dbReference>
<protein>
    <recommendedName>
        <fullName evidence="9">Rho-GAP domain-containing protein</fullName>
    </recommendedName>
</protein>
<organism evidence="10 11">
    <name type="scientific">Zophobas morio</name>
    <dbReference type="NCBI Taxonomy" id="2755281"/>
    <lineage>
        <taxon>Eukaryota</taxon>
        <taxon>Metazoa</taxon>
        <taxon>Ecdysozoa</taxon>
        <taxon>Arthropoda</taxon>
        <taxon>Hexapoda</taxon>
        <taxon>Insecta</taxon>
        <taxon>Pterygota</taxon>
        <taxon>Neoptera</taxon>
        <taxon>Endopterygota</taxon>
        <taxon>Coleoptera</taxon>
        <taxon>Polyphaga</taxon>
        <taxon>Cucujiformia</taxon>
        <taxon>Tenebrionidae</taxon>
        <taxon>Zophobas</taxon>
    </lineage>
</organism>
<evidence type="ECO:0000313" key="10">
    <source>
        <dbReference type="EMBL" id="KAJ3642214.1"/>
    </source>
</evidence>
<dbReference type="GO" id="GO:0052745">
    <property type="term" value="F:inositol phosphate phosphatase activity"/>
    <property type="evidence" value="ECO:0007669"/>
    <property type="project" value="InterPro"/>
</dbReference>
<evidence type="ECO:0000256" key="5">
    <source>
        <dbReference type="ARBA" id="ARBA00022801"/>
    </source>
</evidence>
<dbReference type="GO" id="GO:0030670">
    <property type="term" value="C:phagocytic vesicle membrane"/>
    <property type="evidence" value="ECO:0007669"/>
    <property type="project" value="UniProtKB-SubCell"/>
</dbReference>
<dbReference type="Pfam" id="PF22669">
    <property type="entry name" value="Exo_endo_phos2"/>
    <property type="match status" value="1"/>
</dbReference>
<evidence type="ECO:0000256" key="4">
    <source>
        <dbReference type="ARBA" id="ARBA00022753"/>
    </source>
</evidence>
<dbReference type="GO" id="GO:0046856">
    <property type="term" value="P:phosphatidylinositol dephosphorylation"/>
    <property type="evidence" value="ECO:0007669"/>
    <property type="project" value="InterPro"/>
</dbReference>
<reference evidence="10" key="1">
    <citation type="journal article" date="2023" name="G3 (Bethesda)">
        <title>Whole genome assemblies of Zophobas morio and Tenebrio molitor.</title>
        <authorList>
            <person name="Kaur S."/>
            <person name="Stinson S.A."/>
            <person name="diCenzo G.C."/>
        </authorList>
    </citation>
    <scope>NUCLEOTIDE SEQUENCE</scope>
    <source>
        <strain evidence="10">QUZm001</strain>
    </source>
</reference>
<keyword evidence="5" id="KW-0378">Hydrolase</keyword>
<dbReference type="PANTHER" id="PTHR11200:SF300">
    <property type="entry name" value="TYPE II INOSITOL 1,4,5-TRISPHOSPHATE 5-PHOSPHATASE"/>
    <property type="match status" value="1"/>
</dbReference>
<dbReference type="InterPro" id="IPR000300">
    <property type="entry name" value="IPPc"/>
</dbReference>
<dbReference type="InterPro" id="IPR046985">
    <property type="entry name" value="IP5"/>
</dbReference>
<dbReference type="Gene3D" id="2.30.29.110">
    <property type="match status" value="1"/>
</dbReference>
<dbReference type="AlphaFoldDB" id="A0AA38HRA8"/>
<evidence type="ECO:0000259" key="9">
    <source>
        <dbReference type="PROSITE" id="PS50238"/>
    </source>
</evidence>
<keyword evidence="8" id="KW-0968">Cytoplasmic vesicle</keyword>
<dbReference type="CDD" id="cd09093">
    <property type="entry name" value="INPP5c_INPP5B"/>
    <property type="match status" value="1"/>
</dbReference>
<dbReference type="FunFam" id="3.60.10.10:FF:000004">
    <property type="entry name" value="Type II inositol 1,4,5-trisphosphate 5-phosphatase"/>
    <property type="match status" value="1"/>
</dbReference>
<gene>
    <name evidence="10" type="ORF">Zmor_025017</name>
</gene>
<dbReference type="PROSITE" id="PS50238">
    <property type="entry name" value="RHOGAP"/>
    <property type="match status" value="1"/>
</dbReference>
<evidence type="ECO:0000256" key="3">
    <source>
        <dbReference type="ARBA" id="ARBA00005910"/>
    </source>
</evidence>
<keyword evidence="7" id="KW-0472">Membrane</keyword>
<keyword evidence="4" id="KW-0967">Endosome</keyword>
<dbReference type="EMBL" id="JALNTZ010000008">
    <property type="protein sequence ID" value="KAJ3642214.1"/>
    <property type="molecule type" value="Genomic_DNA"/>
</dbReference>
<dbReference type="Pfam" id="PF16776">
    <property type="entry name" value="INPP5B_PH"/>
    <property type="match status" value="1"/>
</dbReference>
<dbReference type="InterPro" id="IPR031896">
    <property type="entry name" value="INPP5B_PH_dom"/>
</dbReference>
<dbReference type="InterPro" id="IPR047078">
    <property type="entry name" value="RhoGAP_OCRL1"/>
</dbReference>
<dbReference type="CDD" id="cd04380">
    <property type="entry name" value="RhoGAP_OCRL1"/>
    <property type="match status" value="1"/>
</dbReference>
<dbReference type="Pfam" id="PF00620">
    <property type="entry name" value="RhoGAP"/>
    <property type="match status" value="1"/>
</dbReference>
<evidence type="ECO:0000256" key="7">
    <source>
        <dbReference type="ARBA" id="ARBA00023136"/>
    </source>
</evidence>
<evidence type="ECO:0000256" key="1">
    <source>
        <dbReference type="ARBA" id="ARBA00004146"/>
    </source>
</evidence>
<dbReference type="InterPro" id="IPR000198">
    <property type="entry name" value="RhoGAP_dom"/>
</dbReference>
<name>A0AA38HRA8_9CUCU</name>
<feature type="domain" description="Rho-GAP" evidence="9">
    <location>
        <begin position="656"/>
        <end position="833"/>
    </location>
</feature>
<dbReference type="Gene3D" id="1.10.555.10">
    <property type="entry name" value="Rho GTPase activation protein"/>
    <property type="match status" value="1"/>
</dbReference>
<dbReference type="SMART" id="SM00324">
    <property type="entry name" value="RhoGAP"/>
    <property type="match status" value="1"/>
</dbReference>
<dbReference type="InterPro" id="IPR008936">
    <property type="entry name" value="Rho_GTPase_activation_prot"/>
</dbReference>
<dbReference type="SMART" id="SM00128">
    <property type="entry name" value="IPPc"/>
    <property type="match status" value="1"/>
</dbReference>
<dbReference type="InterPro" id="IPR036691">
    <property type="entry name" value="Endo/exonu/phosph_ase_sf"/>
</dbReference>
<dbReference type="InterPro" id="IPR037793">
    <property type="entry name" value="OCRL1/INPP5B_INPP5c"/>
</dbReference>
<dbReference type="GO" id="GO:0007165">
    <property type="term" value="P:signal transduction"/>
    <property type="evidence" value="ECO:0007669"/>
    <property type="project" value="InterPro"/>
</dbReference>
<accession>A0AA38HRA8</accession>
<proteinExistence type="inferred from homology"/>
<evidence type="ECO:0000256" key="6">
    <source>
        <dbReference type="ARBA" id="ARBA00023098"/>
    </source>
</evidence>
<dbReference type="Proteomes" id="UP001168821">
    <property type="component" value="Unassembled WGS sequence"/>
</dbReference>
<dbReference type="SUPFAM" id="SSF48350">
    <property type="entry name" value="GTPase activation domain, GAP"/>
    <property type="match status" value="1"/>
</dbReference>
<evidence type="ECO:0000313" key="11">
    <source>
        <dbReference type="Proteomes" id="UP001168821"/>
    </source>
</evidence>
<dbReference type="Pfam" id="PF21310">
    <property type="entry name" value="OCRL-like_ASH"/>
    <property type="match status" value="1"/>
</dbReference>
<dbReference type="GO" id="GO:0004439">
    <property type="term" value="F:phosphatidylinositol-4,5-bisphosphate 5-phosphatase activity"/>
    <property type="evidence" value="ECO:0007669"/>
    <property type="project" value="TreeGrafter"/>
</dbReference>
<keyword evidence="11" id="KW-1185">Reference proteome</keyword>
<dbReference type="FunFam" id="1.10.555.10:FF:000012">
    <property type="entry name" value="Putative inositol polyphosphate 5-phosphatase OCRL-1"/>
    <property type="match status" value="1"/>
</dbReference>
<comment type="similarity">
    <text evidence="3">Belongs to the inositol 1,4,5-trisphosphate 5-phosphatase type II family.</text>
</comment>
<dbReference type="Gene3D" id="3.60.10.10">
    <property type="entry name" value="Endonuclease/exonuclease/phosphatase"/>
    <property type="match status" value="1"/>
</dbReference>
<dbReference type="InterPro" id="IPR013783">
    <property type="entry name" value="Ig-like_fold"/>
</dbReference>
<comment type="subcellular location">
    <subcellularLocation>
        <location evidence="2">Cytoplasmic vesicle</location>
        <location evidence="2">Phagosome membrane</location>
    </subcellularLocation>
    <subcellularLocation>
        <location evidence="1">Early endosome membrane</location>
    </subcellularLocation>
</comment>
<keyword evidence="6" id="KW-0443">Lipid metabolism</keyword>
<dbReference type="GO" id="GO:0031901">
    <property type="term" value="C:early endosome membrane"/>
    <property type="evidence" value="ECO:0007669"/>
    <property type="project" value="UniProtKB-SubCell"/>
</dbReference>
<evidence type="ECO:0000256" key="8">
    <source>
        <dbReference type="ARBA" id="ARBA00023329"/>
    </source>
</evidence>
<sequence length="837" mass="96257">MLVVYQDVVNIVQSKFSSTEVVKCIHLNVSPVNESWNEVHRILALVECNSSYALFVFITKKPKPSSISDLSVETAIPIDSNFSCDTEPIDNCQSHIIFIVSFRNRKLQFKIEIGVESSNFASEVIWSKEVSSSNKLDFNWLGKYTCATLDQNSKKMSEMSDQCSDIPVLRHQLAHGQAASNRESILRYQLKLKEPEYTQHQEFSIFVGTWNVNGQPPSVSLRPWLSCDEEPPDVYAIGFQEIDLSKEAFLFNDTPREAEWLKYVMDGVHFKAKYKSVAVTRLVGMQLVVLVNSKHYQFVKNVSVDTVGTGLLGKMGNKGGVAVRLELHNTSLCFVNCHLAAHVEEFERRNQDYKDINARINFRKQPPSIKDHEHVYWLGDLNYRITDLNTNQVKTLLARSEMITLLKADQLNQQKERGSVLLDYTEGDITFQPTYKYDLNSDHFDTSEKARPPAWTDRILWRGDGIYQLAYRSHMDIRISDHKPVSALFRSEISVIDQSKFRRVHEDLLKKMDKLENEFLPQVMVDQTEVTFDLVKFREPQSREIIIANTGQVPAEFEFIKKLDEATFCKDWLRITPFCGTIDPGEKCDIKFEVNLERELDKVYDILVLHLKGGKDMFIIVNGDCQKSCFTSSMATLCRAQVPLLQMTEEQRKQAENMESRVLYSIPRELWLLVDHLYRHGLKTRDLFESCALSDELIRIRDWLDYGSLDPIPGSVQATAEAFLLFLSFTKDPVVPFEIHDACIAAANNYQNCRLIIQQKMTDIHRNVFLYICMFLQEMLRHSNDNGYDAKTLASLFGDILLRDPIRNSKPQANRGKANFVYNFLVNDLSSSLIPNK</sequence>
<dbReference type="PANTHER" id="PTHR11200">
    <property type="entry name" value="INOSITOL 5-PHOSPHATASE"/>
    <property type="match status" value="1"/>
</dbReference>
<comment type="caution">
    <text evidence="10">The sequence shown here is derived from an EMBL/GenBank/DDBJ whole genome shotgun (WGS) entry which is preliminary data.</text>
</comment>
<dbReference type="Gene3D" id="2.60.40.10">
    <property type="entry name" value="Immunoglobulins"/>
    <property type="match status" value="1"/>
</dbReference>
<dbReference type="InterPro" id="IPR048869">
    <property type="entry name" value="OCRL-1_2_ASH"/>
</dbReference>
<evidence type="ECO:0000256" key="2">
    <source>
        <dbReference type="ARBA" id="ARBA00004580"/>
    </source>
</evidence>